<proteinExistence type="predicted"/>
<evidence type="ECO:0000313" key="2">
    <source>
        <dbReference type="Proteomes" id="UP001189624"/>
    </source>
</evidence>
<evidence type="ECO:0000313" key="1">
    <source>
        <dbReference type="EMBL" id="CAJ1939480.1"/>
    </source>
</evidence>
<dbReference type="Gramene" id="rna-AYBTSS11_LOCUS9158">
    <property type="protein sequence ID" value="CAJ1939480.1"/>
    <property type="gene ID" value="gene-AYBTSS11_LOCUS9158"/>
</dbReference>
<protein>
    <submittedName>
        <fullName evidence="1">Uncharacterized protein</fullName>
    </submittedName>
</protein>
<sequence>MVDQGVCDFSGSIVVRVDAEIFCFLLANSFVNLTKWFQLSSPPSEATKDLVAEGNDRGRVGFFLDQGVQYIGSGLITV</sequence>
<reference evidence="1" key="1">
    <citation type="submission" date="2023-10" db="EMBL/GenBank/DDBJ databases">
        <authorList>
            <person name="Domelevo Entfellner J.-B."/>
        </authorList>
    </citation>
    <scope>NUCLEOTIDE SEQUENCE</scope>
</reference>
<dbReference type="EMBL" id="OY731400">
    <property type="protein sequence ID" value="CAJ1939480.1"/>
    <property type="molecule type" value="Genomic_DNA"/>
</dbReference>
<accession>A0AA86S919</accession>
<organism evidence="1 2">
    <name type="scientific">Sphenostylis stenocarpa</name>
    <dbReference type="NCBI Taxonomy" id="92480"/>
    <lineage>
        <taxon>Eukaryota</taxon>
        <taxon>Viridiplantae</taxon>
        <taxon>Streptophyta</taxon>
        <taxon>Embryophyta</taxon>
        <taxon>Tracheophyta</taxon>
        <taxon>Spermatophyta</taxon>
        <taxon>Magnoliopsida</taxon>
        <taxon>eudicotyledons</taxon>
        <taxon>Gunneridae</taxon>
        <taxon>Pentapetalae</taxon>
        <taxon>rosids</taxon>
        <taxon>fabids</taxon>
        <taxon>Fabales</taxon>
        <taxon>Fabaceae</taxon>
        <taxon>Papilionoideae</taxon>
        <taxon>50 kb inversion clade</taxon>
        <taxon>NPAAA clade</taxon>
        <taxon>indigoferoid/millettioid clade</taxon>
        <taxon>Phaseoleae</taxon>
        <taxon>Sphenostylis</taxon>
    </lineage>
</organism>
<name>A0AA86S919_9FABA</name>
<dbReference type="Proteomes" id="UP001189624">
    <property type="component" value="Chromosome 3"/>
</dbReference>
<keyword evidence="2" id="KW-1185">Reference proteome</keyword>
<dbReference type="AlphaFoldDB" id="A0AA86S919"/>
<gene>
    <name evidence="1" type="ORF">AYBTSS11_LOCUS9158</name>
</gene>